<protein>
    <submittedName>
        <fullName evidence="3">Uncharacterized protein</fullName>
    </submittedName>
</protein>
<dbReference type="GO" id="GO:0032981">
    <property type="term" value="P:mitochondrial respiratory chain complex I assembly"/>
    <property type="evidence" value="ECO:0007669"/>
    <property type="project" value="TreeGrafter"/>
</dbReference>
<feature type="region of interest" description="Disordered" evidence="2">
    <location>
        <begin position="88"/>
        <end position="164"/>
    </location>
</feature>
<dbReference type="PANTHER" id="PTHR32470:SF2">
    <property type="entry name" value="NADH DEHYDROGENASE [UBIQUINONE] 1 ALPHA SUBCOMPLEX ASSEMBLY FACTOR 2"/>
    <property type="match status" value="1"/>
</dbReference>
<evidence type="ECO:0000256" key="2">
    <source>
        <dbReference type="SAM" id="MobiDB-lite"/>
    </source>
</evidence>
<dbReference type="EnsemblMetazoa" id="CLYHEMT016379.1">
    <property type="protein sequence ID" value="CLYHEMP016379.1"/>
    <property type="gene ID" value="CLYHEMG016379"/>
</dbReference>
<dbReference type="OrthoDB" id="10255576at2759"/>
<evidence type="ECO:0000313" key="3">
    <source>
        <dbReference type="EnsemblMetazoa" id="CLYHEMP016379.1"/>
    </source>
</evidence>
<dbReference type="Proteomes" id="UP000594262">
    <property type="component" value="Unplaced"/>
</dbReference>
<dbReference type="GO" id="GO:0005739">
    <property type="term" value="C:mitochondrion"/>
    <property type="evidence" value="ECO:0007669"/>
    <property type="project" value="TreeGrafter"/>
</dbReference>
<dbReference type="AlphaFoldDB" id="A0A7M5X1Y2"/>
<feature type="compositionally biased region" description="Basic and acidic residues" evidence="2">
    <location>
        <begin position="151"/>
        <end position="164"/>
    </location>
</feature>
<dbReference type="GO" id="GO:0045271">
    <property type="term" value="C:respiratory chain complex I"/>
    <property type="evidence" value="ECO:0007669"/>
    <property type="project" value="InterPro"/>
</dbReference>
<feature type="compositionally biased region" description="Low complexity" evidence="2">
    <location>
        <begin position="113"/>
        <end position="125"/>
    </location>
</feature>
<accession>A0A7M5X1Y2</accession>
<dbReference type="PANTHER" id="PTHR32470">
    <property type="entry name" value="ADH DEHYDROGENASE [UBIQUINONE] 1 ALPHA SUBCOMPLEX ASSEMBLY FACTOR 2"/>
    <property type="match status" value="1"/>
</dbReference>
<proteinExistence type="inferred from homology"/>
<evidence type="ECO:0000256" key="1">
    <source>
        <dbReference type="ARBA" id="ARBA00007355"/>
    </source>
</evidence>
<reference evidence="3" key="1">
    <citation type="submission" date="2021-01" db="UniProtKB">
        <authorList>
            <consortium name="EnsemblMetazoa"/>
        </authorList>
    </citation>
    <scope>IDENTIFICATION</scope>
</reference>
<organism evidence="3 4">
    <name type="scientific">Clytia hemisphaerica</name>
    <dbReference type="NCBI Taxonomy" id="252671"/>
    <lineage>
        <taxon>Eukaryota</taxon>
        <taxon>Metazoa</taxon>
        <taxon>Cnidaria</taxon>
        <taxon>Hydrozoa</taxon>
        <taxon>Hydroidolina</taxon>
        <taxon>Leptothecata</taxon>
        <taxon>Obeliida</taxon>
        <taxon>Clytiidae</taxon>
        <taxon>Clytia</taxon>
    </lineage>
</organism>
<dbReference type="InterPro" id="IPR052618">
    <property type="entry name" value="ComplexI_NDUFA12"/>
</dbReference>
<sequence length="164" mass="18255">MVMKWIRSIISSSKKLVGQDPFGNSYFEVVKGSGRVQRSFEGQTKHEEYQTGDLPHEWEAWLRGKRTEPPSDEEIIKNLKYSAQVQMRAVKRSAEDDEKQAKAYAEGLIQREPPSTGKSTASKSSSPPPGTDSNYQPDSWSPGGGSAAQTEETKYEPDSWKPGS</sequence>
<keyword evidence="4" id="KW-1185">Reference proteome</keyword>
<dbReference type="InterPro" id="IPR007763">
    <property type="entry name" value="NDUFA12"/>
</dbReference>
<dbReference type="Pfam" id="PF05071">
    <property type="entry name" value="NDUFA12"/>
    <property type="match status" value="1"/>
</dbReference>
<comment type="similarity">
    <text evidence="1">Belongs to the complex I NDUFA12 subunit family.</text>
</comment>
<evidence type="ECO:0000313" key="4">
    <source>
        <dbReference type="Proteomes" id="UP000594262"/>
    </source>
</evidence>
<name>A0A7M5X1Y2_9CNID</name>